<comment type="caution">
    <text evidence="6">The sequence shown here is derived from an EMBL/GenBank/DDBJ whole genome shotgun (WGS) entry which is preliminary data.</text>
</comment>
<feature type="domain" description="Aminotransferase class V" evidence="5">
    <location>
        <begin position="4"/>
        <end position="203"/>
    </location>
</feature>
<dbReference type="PANTHER" id="PTHR11601">
    <property type="entry name" value="CYSTEINE DESULFURYLASE FAMILY MEMBER"/>
    <property type="match status" value="1"/>
</dbReference>
<protein>
    <submittedName>
        <fullName evidence="6">Cysteine sulfinate desulfinase/cysteine desulfurase-like protein</fullName>
    </submittedName>
</protein>
<sequence>MTVIYLDHQATTAPDPRVLEAMLPWMSRPANPHATHAFGRAAADAVETARGQIAALVGAHPQEVFLTSGATEAANIAIRALPTGSRVLVSPIEHACVIETLAARTGDLDVAVAPIGSDGVLDADQFADTLDGRDVAIVMAVNNEIGTVQPMAEIAAACRLVDASLLTDVSQAAGRIPVDLSAWDASGAWLSSHKIYGPQGIGGCCQSNANRSLHDAFRSLTATFS</sequence>
<keyword evidence="3" id="KW-0663">Pyridoxal phosphate</keyword>
<evidence type="ECO:0000256" key="3">
    <source>
        <dbReference type="ARBA" id="ARBA00022898"/>
    </source>
</evidence>
<dbReference type="SUPFAM" id="SSF53383">
    <property type="entry name" value="PLP-dependent transferases"/>
    <property type="match status" value="1"/>
</dbReference>
<gene>
    <name evidence="6" type="ORF">F4693_000679</name>
</gene>
<proteinExistence type="inferred from homology"/>
<dbReference type="Proteomes" id="UP000522313">
    <property type="component" value="Unassembled WGS sequence"/>
</dbReference>
<reference evidence="6 7" key="1">
    <citation type="submission" date="2020-08" db="EMBL/GenBank/DDBJ databases">
        <title>The Agave Microbiome: Exploring the role of microbial communities in plant adaptations to desert environments.</title>
        <authorList>
            <person name="Partida-Martinez L.P."/>
        </authorList>
    </citation>
    <scope>NUCLEOTIDE SEQUENCE [LARGE SCALE GENOMIC DNA]</scope>
    <source>
        <strain evidence="6 7">AS3.13</strain>
    </source>
</reference>
<dbReference type="GO" id="GO:0031071">
    <property type="term" value="F:cysteine desulfurase activity"/>
    <property type="evidence" value="ECO:0007669"/>
    <property type="project" value="UniProtKB-EC"/>
</dbReference>
<dbReference type="InterPro" id="IPR015421">
    <property type="entry name" value="PyrdxlP-dep_Trfase_major"/>
</dbReference>
<dbReference type="EMBL" id="JACHBT010000003">
    <property type="protein sequence ID" value="MBB6503724.1"/>
    <property type="molecule type" value="Genomic_DNA"/>
</dbReference>
<comment type="similarity">
    <text evidence="2">Belongs to the class-V pyridoxal-phosphate-dependent aminotransferase family. NifS/IscS subfamily.</text>
</comment>
<reference evidence="6 7" key="2">
    <citation type="submission" date="2020-08" db="EMBL/GenBank/DDBJ databases">
        <authorList>
            <person name="Partida-Martinez L."/>
            <person name="Huntemann M."/>
            <person name="Clum A."/>
            <person name="Wang J."/>
            <person name="Palaniappan K."/>
            <person name="Ritter S."/>
            <person name="Chen I.-M."/>
            <person name="Stamatis D."/>
            <person name="Reddy T."/>
            <person name="O'Malley R."/>
            <person name="Daum C."/>
            <person name="Shapiro N."/>
            <person name="Ivanova N."/>
            <person name="Kyrpides N."/>
            <person name="Woyke T."/>
        </authorList>
    </citation>
    <scope>NUCLEOTIDE SEQUENCE [LARGE SCALE GENOMIC DNA]</scope>
    <source>
        <strain evidence="6 7">AS3.13</strain>
    </source>
</reference>
<evidence type="ECO:0000259" key="5">
    <source>
        <dbReference type="Pfam" id="PF00266"/>
    </source>
</evidence>
<dbReference type="InterPro" id="IPR015422">
    <property type="entry name" value="PyrdxlP-dep_Trfase_small"/>
</dbReference>
<dbReference type="GO" id="GO:0016226">
    <property type="term" value="P:iron-sulfur cluster assembly"/>
    <property type="evidence" value="ECO:0007669"/>
    <property type="project" value="TreeGrafter"/>
</dbReference>
<accession>A0A7X0JAM7</accession>
<dbReference type="PANTHER" id="PTHR11601:SF34">
    <property type="entry name" value="CYSTEINE DESULFURASE"/>
    <property type="match status" value="1"/>
</dbReference>
<dbReference type="Pfam" id="PF00266">
    <property type="entry name" value="Aminotran_5"/>
    <property type="match status" value="1"/>
</dbReference>
<evidence type="ECO:0000256" key="1">
    <source>
        <dbReference type="ARBA" id="ARBA00001933"/>
    </source>
</evidence>
<comment type="cofactor">
    <cofactor evidence="1">
        <name>pyridoxal 5'-phosphate</name>
        <dbReference type="ChEBI" id="CHEBI:597326"/>
    </cofactor>
</comment>
<evidence type="ECO:0000313" key="6">
    <source>
        <dbReference type="EMBL" id="MBB6503724.1"/>
    </source>
</evidence>
<evidence type="ECO:0000256" key="2">
    <source>
        <dbReference type="ARBA" id="ARBA00006490"/>
    </source>
</evidence>
<dbReference type="Gene3D" id="3.90.1150.10">
    <property type="entry name" value="Aspartate Aminotransferase, domain 1"/>
    <property type="match status" value="1"/>
</dbReference>
<comment type="catalytic activity">
    <reaction evidence="4">
        <text>(sulfur carrier)-H + L-cysteine = (sulfur carrier)-SH + L-alanine</text>
        <dbReference type="Rhea" id="RHEA:43892"/>
        <dbReference type="Rhea" id="RHEA-COMP:14737"/>
        <dbReference type="Rhea" id="RHEA-COMP:14739"/>
        <dbReference type="ChEBI" id="CHEBI:29917"/>
        <dbReference type="ChEBI" id="CHEBI:35235"/>
        <dbReference type="ChEBI" id="CHEBI:57972"/>
        <dbReference type="ChEBI" id="CHEBI:64428"/>
        <dbReference type="EC" id="2.8.1.7"/>
    </reaction>
</comment>
<dbReference type="Gene3D" id="3.40.640.10">
    <property type="entry name" value="Type I PLP-dependent aspartate aminotransferase-like (Major domain)"/>
    <property type="match status" value="1"/>
</dbReference>
<dbReference type="GO" id="GO:0005829">
    <property type="term" value="C:cytosol"/>
    <property type="evidence" value="ECO:0007669"/>
    <property type="project" value="TreeGrafter"/>
</dbReference>
<dbReference type="RefSeq" id="WP_184504138.1">
    <property type="nucleotide sequence ID" value="NZ_JACHBT010000003.1"/>
</dbReference>
<name>A0A7X0JAM7_9SPHN</name>
<dbReference type="InterPro" id="IPR000192">
    <property type="entry name" value="Aminotrans_V_dom"/>
</dbReference>
<dbReference type="InterPro" id="IPR015424">
    <property type="entry name" value="PyrdxlP-dep_Trfase"/>
</dbReference>
<evidence type="ECO:0000256" key="4">
    <source>
        <dbReference type="ARBA" id="ARBA00050776"/>
    </source>
</evidence>
<organism evidence="6 7">
    <name type="scientific">Sphingomonas endophytica</name>
    <dbReference type="NCBI Taxonomy" id="869719"/>
    <lineage>
        <taxon>Bacteria</taxon>
        <taxon>Pseudomonadati</taxon>
        <taxon>Pseudomonadota</taxon>
        <taxon>Alphaproteobacteria</taxon>
        <taxon>Sphingomonadales</taxon>
        <taxon>Sphingomonadaceae</taxon>
        <taxon>Sphingomonas</taxon>
    </lineage>
</organism>
<evidence type="ECO:0000313" key="7">
    <source>
        <dbReference type="Proteomes" id="UP000522313"/>
    </source>
</evidence>
<dbReference type="AlphaFoldDB" id="A0A7X0JAM7"/>